<dbReference type="Gene3D" id="2.60.40.1110">
    <property type="match status" value="1"/>
</dbReference>
<dbReference type="Gene3D" id="1.10.287.110">
    <property type="entry name" value="DnaJ domain"/>
    <property type="match status" value="1"/>
</dbReference>
<feature type="compositionally biased region" description="Polar residues" evidence="14">
    <location>
        <begin position="1012"/>
        <end position="1023"/>
    </location>
</feature>
<dbReference type="GO" id="GO:2000369">
    <property type="term" value="P:regulation of clathrin-dependent endocytosis"/>
    <property type="evidence" value="ECO:0007669"/>
    <property type="project" value="TreeGrafter"/>
</dbReference>
<dbReference type="GO" id="GO:0072583">
    <property type="term" value="P:clathrin-dependent endocytosis"/>
    <property type="evidence" value="ECO:0007669"/>
    <property type="project" value="UniProtKB-ARBA"/>
</dbReference>
<dbReference type="PANTHER" id="PTHR22967:SF105">
    <property type="entry name" value="CYCLIN-G-ASSOCIATED KINASE"/>
    <property type="match status" value="1"/>
</dbReference>
<dbReference type="FunFam" id="2.60.40.1110:FF:000001">
    <property type="entry name" value="cyclin-G-associated kinase isoform X2"/>
    <property type="match status" value="1"/>
</dbReference>
<dbReference type="GO" id="GO:0004674">
    <property type="term" value="F:protein serine/threonine kinase activity"/>
    <property type="evidence" value="ECO:0007669"/>
    <property type="project" value="TreeGrafter"/>
</dbReference>
<dbReference type="FunFam" id="3.90.190.10:FF:000255">
    <property type="entry name" value="putative tyrosine-protein phosphatase auxilin"/>
    <property type="match status" value="1"/>
</dbReference>
<keyword evidence="7" id="KW-0904">Protein phosphatase</keyword>
<dbReference type="PROSITE" id="PS50011">
    <property type="entry name" value="PROTEIN_KINASE_DOM"/>
    <property type="match status" value="1"/>
</dbReference>
<keyword evidence="10" id="KW-0968">Cytoplasmic vesicle</keyword>
<dbReference type="SMART" id="SM00220">
    <property type="entry name" value="S_TKc"/>
    <property type="match status" value="1"/>
</dbReference>
<dbReference type="FunFam" id="1.10.287.110:FF:000002">
    <property type="entry name" value="putative tyrosine-protein phosphatase auxilin isoform X2"/>
    <property type="match status" value="1"/>
</dbReference>
<dbReference type="InterPro" id="IPR011009">
    <property type="entry name" value="Kinase-like_dom_sf"/>
</dbReference>
<sequence>MVDLFKSATDSWFSPSSVSSTIDSTGFVGKTITVGNQAYRVSKLIAEGGFAYVFLVVESLTGKEYALKRLIAVDSKAEREIIQELNFMKLLKGNQNVVELINASCIDVSGGKEFYLLIELCKGGGLMERLRQRNCALNPDEVSSVFFQTCKAVKAMHSLSPPVVHYDLKVENLLLTADGFVKLCDFGSAMTETYTPDVTWNSQKRALLEDELCRRTTPMYRAPEMLDTWNNYPINEGVDMWALGCLLYTICFGRHPFEDSAKLRITNANYNIPADSRYEVYHDLIRGLLKVDPRERYNIDNVLERLAAISETKGFPLKTPLKIERRSNICTDIGNGAKNADTLKQPTAPPRPSPPSPIGQRHSVNLQPGPAASSSSFGSSSLFSSLKGGAGSLFKNLKDTSAKVMQTVHSTIAKGELDITYLTSRLIVMSYPADGIESAYRNPSEDVRAFLETRHGNQYLVINVSGRPYTHPKFGSAPVIENSWNCRKTPTITALYSLAKAAFDHLNKNERNVCAVHCMDGKANSAVIITALVLYCHLISSIDDALQFFAVKRTPPGLCASQIRYLHYFTDILRDPPLIPHLKPVTLVSLVLQPIPAFTKARDGCRPFVEVFEADNRILCSLQEYERMRLFSVTDSRVLIPVNQTVCGDITIIFYHARNTIAGMVQGKAAGVKIGQLQFHTGYIPEEETLLRFTKVDLDETAEADQYPPRFAVAVNVFVSDVERPAQASPWDTKSHLQANPRALFSTPQEMKETIENFGSKPHAPARPVRPPPSPVPARPPPPEPKEDLEPDAPVTLLDLNGTPSSSVPSVAKSVQLLDLDGQESFDLLTECPKTSSFSAKKDLFDPFASTESQGNDGFANFNQQAFKNDGPDLMGNWTSVINPSQSGLLNPNLGQAGNMHRISSTPNLPSKHVDPLADLANFCNISKGNTNSVPMNRMSGSNPNSNPSTPIHQPHGSFPGFAGFKQSGSNPNLNDQQPFMSSRLNMQGGSNPSLNTQMRSSASTTSFPSSNGTRTTSSTFTSINAQGGNGSVFSSDASKPFGVKPKTSDDMFGDLLGAQNFNPRRQDGPKTINDLRKEEMAKEMDPDKLKIIEWTTGKQRNIRALLCSLHTVIWEGCKWQEVGMHQLVSSSDVKKMYRKACLAVHPDKHSGTENEIIAKAIFMELNDAWSEFENDPSQQNLFG</sequence>
<evidence type="ECO:0000256" key="11">
    <source>
        <dbReference type="ARBA" id="ARBA00064305"/>
    </source>
</evidence>
<dbReference type="PROSITE" id="PS50076">
    <property type="entry name" value="DNAJ_2"/>
    <property type="match status" value="1"/>
</dbReference>
<feature type="domain" description="Phosphatase tensin-type" evidence="17">
    <location>
        <begin position="408"/>
        <end position="576"/>
    </location>
</feature>
<keyword evidence="3" id="KW-0597">Phosphoprotein</keyword>
<dbReference type="AlphaFoldDB" id="A0AA88I945"/>
<evidence type="ECO:0000256" key="8">
    <source>
        <dbReference type="ARBA" id="ARBA00023036"/>
    </source>
</evidence>
<dbReference type="SUPFAM" id="SSF52799">
    <property type="entry name" value="(Phosphotyrosine protein) phosphatases II"/>
    <property type="match status" value="1"/>
</dbReference>
<feature type="region of interest" description="Disordered" evidence="14">
    <location>
        <begin position="334"/>
        <end position="373"/>
    </location>
</feature>
<dbReference type="GO" id="GO:0005524">
    <property type="term" value="F:ATP binding"/>
    <property type="evidence" value="ECO:0007669"/>
    <property type="project" value="InterPro"/>
</dbReference>
<evidence type="ECO:0000259" key="16">
    <source>
        <dbReference type="PROSITE" id="PS50076"/>
    </source>
</evidence>
<name>A0AA88I945_ARTSF</name>
<evidence type="ECO:0000256" key="12">
    <source>
        <dbReference type="ARBA" id="ARBA00069335"/>
    </source>
</evidence>
<evidence type="ECO:0000256" key="9">
    <source>
        <dbReference type="ARBA" id="ARBA00023186"/>
    </source>
</evidence>
<dbReference type="Gene3D" id="1.10.510.10">
    <property type="entry name" value="Transferase(Phosphotransferase) domain 1"/>
    <property type="match status" value="1"/>
</dbReference>
<evidence type="ECO:0000313" key="19">
    <source>
        <dbReference type="EMBL" id="KAK2722181.1"/>
    </source>
</evidence>
<dbReference type="GO" id="GO:0017124">
    <property type="term" value="F:SH3 domain binding"/>
    <property type="evidence" value="ECO:0007669"/>
    <property type="project" value="UniProtKB-KW"/>
</dbReference>
<feature type="region of interest" description="Disordered" evidence="14">
    <location>
        <begin position="932"/>
        <end position="1023"/>
    </location>
</feature>
<dbReference type="SUPFAM" id="SSF49562">
    <property type="entry name" value="C2 domain (Calcium/lipid-binding domain, CaLB)"/>
    <property type="match status" value="1"/>
</dbReference>
<dbReference type="InterPro" id="IPR036869">
    <property type="entry name" value="J_dom_sf"/>
</dbReference>
<dbReference type="Gene3D" id="3.90.190.10">
    <property type="entry name" value="Protein tyrosine phosphatase superfamily"/>
    <property type="match status" value="1"/>
</dbReference>
<dbReference type="SUPFAM" id="SSF46565">
    <property type="entry name" value="Chaperone J-domain"/>
    <property type="match status" value="1"/>
</dbReference>
<comment type="caution">
    <text evidence="19">The sequence shown here is derived from an EMBL/GenBank/DDBJ whole genome shotgun (WGS) entry which is preliminary data.</text>
</comment>
<feature type="compositionally biased region" description="Low complexity" evidence="14">
    <location>
        <begin position="1001"/>
        <end position="1011"/>
    </location>
</feature>
<dbReference type="GO" id="GO:0035612">
    <property type="term" value="F:AP-2 adaptor complex binding"/>
    <property type="evidence" value="ECO:0007669"/>
    <property type="project" value="TreeGrafter"/>
</dbReference>
<dbReference type="Pfam" id="PF00069">
    <property type="entry name" value="Pkinase"/>
    <property type="match status" value="1"/>
</dbReference>
<evidence type="ECO:0000256" key="13">
    <source>
        <dbReference type="ARBA" id="ARBA00075670"/>
    </source>
</evidence>
<dbReference type="SUPFAM" id="SSF56112">
    <property type="entry name" value="Protein kinase-like (PK-like)"/>
    <property type="match status" value="1"/>
</dbReference>
<evidence type="ECO:0000256" key="3">
    <source>
        <dbReference type="ARBA" id="ARBA00022553"/>
    </source>
</evidence>
<comment type="similarity">
    <text evidence="2">Belongs to the protein kinase superfamily. AGC Ser/Thr protein kinase family. PKC subfamily.</text>
</comment>
<keyword evidence="5" id="KW-0547">Nucleotide-binding</keyword>
<keyword evidence="8" id="KW-0729">SH3-binding</keyword>
<evidence type="ECO:0000256" key="6">
    <source>
        <dbReference type="ARBA" id="ARBA00022801"/>
    </source>
</evidence>
<dbReference type="PANTHER" id="PTHR22967">
    <property type="entry name" value="SERINE/THREONINE PROTEIN KINASE"/>
    <property type="match status" value="1"/>
</dbReference>
<proteinExistence type="inferred from homology"/>
<evidence type="ECO:0000259" key="15">
    <source>
        <dbReference type="PROSITE" id="PS50011"/>
    </source>
</evidence>
<dbReference type="InterPro" id="IPR029023">
    <property type="entry name" value="Tensin_phosphatase"/>
</dbReference>
<dbReference type="PROSITE" id="PS51182">
    <property type="entry name" value="C2_TENSIN"/>
    <property type="match status" value="1"/>
</dbReference>
<comment type="subunit">
    <text evidence="11">Forms a complex composed of HSPA8, CLTC and DNAJC6. Interacts with HSPA8/HSC70 in an ATP-dependent manner; this interaction stimulates the HSPA8's ATPase activity. Interacts with CLTC; this interaction produces a local change in heavy-chain contacts, creating a detectable global distortion of the clathrin coat. Interacts with AP2A2. Interacts with DNM1(GTP-bound form); this interaction allows clathrin-coated vesicle (CCV) formation at the plasma membrane.</text>
</comment>
<evidence type="ECO:0000259" key="17">
    <source>
        <dbReference type="PROSITE" id="PS51181"/>
    </source>
</evidence>
<dbReference type="InterPro" id="IPR029021">
    <property type="entry name" value="Prot-tyrosine_phosphatase-like"/>
</dbReference>
<dbReference type="SMART" id="SM00271">
    <property type="entry name" value="DnaJ"/>
    <property type="match status" value="1"/>
</dbReference>
<dbReference type="GO" id="GO:0030136">
    <property type="term" value="C:clathrin-coated vesicle"/>
    <property type="evidence" value="ECO:0007669"/>
    <property type="project" value="UniProtKB-SubCell"/>
</dbReference>
<feature type="compositionally biased region" description="Low complexity" evidence="14">
    <location>
        <begin position="935"/>
        <end position="951"/>
    </location>
</feature>
<dbReference type="GO" id="GO:0004721">
    <property type="term" value="F:phosphoprotein phosphatase activity"/>
    <property type="evidence" value="ECO:0007669"/>
    <property type="project" value="UniProtKB-KW"/>
</dbReference>
<accession>A0AA88I945</accession>
<dbReference type="CDD" id="cd06257">
    <property type="entry name" value="DnaJ"/>
    <property type="match status" value="1"/>
</dbReference>
<evidence type="ECO:0000256" key="7">
    <source>
        <dbReference type="ARBA" id="ARBA00022912"/>
    </source>
</evidence>
<keyword evidence="20" id="KW-1185">Reference proteome</keyword>
<evidence type="ECO:0000256" key="5">
    <source>
        <dbReference type="ARBA" id="ARBA00022741"/>
    </source>
</evidence>
<feature type="compositionally biased region" description="Polar residues" evidence="14">
    <location>
        <begin position="967"/>
        <end position="1000"/>
    </location>
</feature>
<keyword evidence="4" id="KW-0677">Repeat</keyword>
<organism evidence="19 20">
    <name type="scientific">Artemia franciscana</name>
    <name type="common">Brine shrimp</name>
    <name type="synonym">Artemia sanfranciscana</name>
    <dbReference type="NCBI Taxonomy" id="6661"/>
    <lineage>
        <taxon>Eukaryota</taxon>
        <taxon>Metazoa</taxon>
        <taxon>Ecdysozoa</taxon>
        <taxon>Arthropoda</taxon>
        <taxon>Crustacea</taxon>
        <taxon>Branchiopoda</taxon>
        <taxon>Anostraca</taxon>
        <taxon>Artemiidae</taxon>
        <taxon>Artemia</taxon>
    </lineage>
</organism>
<evidence type="ECO:0000256" key="1">
    <source>
        <dbReference type="ARBA" id="ARBA00004132"/>
    </source>
</evidence>
<dbReference type="InterPro" id="IPR008271">
    <property type="entry name" value="Ser/Thr_kinase_AS"/>
</dbReference>
<reference evidence="19" key="1">
    <citation type="submission" date="2023-07" db="EMBL/GenBank/DDBJ databases">
        <title>Chromosome-level genome assembly of Artemia franciscana.</title>
        <authorList>
            <person name="Jo E."/>
        </authorList>
    </citation>
    <scope>NUCLEOTIDE SEQUENCE</scope>
    <source>
        <tissue evidence="19">Whole body</tissue>
    </source>
</reference>
<evidence type="ECO:0000313" key="20">
    <source>
        <dbReference type="Proteomes" id="UP001187531"/>
    </source>
</evidence>
<dbReference type="EMBL" id="JAVRJZ010000005">
    <property type="protein sequence ID" value="KAK2722181.1"/>
    <property type="molecule type" value="Genomic_DNA"/>
</dbReference>
<feature type="compositionally biased region" description="Pro residues" evidence="14">
    <location>
        <begin position="768"/>
        <end position="783"/>
    </location>
</feature>
<evidence type="ECO:0000259" key="18">
    <source>
        <dbReference type="PROSITE" id="PS51182"/>
    </source>
</evidence>
<dbReference type="PROSITE" id="PS51181">
    <property type="entry name" value="PPASE_TENSIN"/>
    <property type="match status" value="1"/>
</dbReference>
<protein>
    <recommendedName>
        <fullName evidence="12">Auxilin</fullName>
    </recommendedName>
    <alternativeName>
        <fullName evidence="13">DnaJ homolog subfamily C member 6</fullName>
    </alternativeName>
</protein>
<feature type="domain" description="Protein kinase" evidence="15">
    <location>
        <begin position="39"/>
        <end position="309"/>
    </location>
</feature>
<evidence type="ECO:0000256" key="2">
    <source>
        <dbReference type="ARBA" id="ARBA00005490"/>
    </source>
</evidence>
<feature type="domain" description="C2 tensin-type" evidence="18">
    <location>
        <begin position="582"/>
        <end position="720"/>
    </location>
</feature>
<dbReference type="SMART" id="SM01326">
    <property type="entry name" value="PTEN_C2"/>
    <property type="match status" value="1"/>
</dbReference>
<dbReference type="InterPro" id="IPR014020">
    <property type="entry name" value="Tensin_C2-dom"/>
</dbReference>
<keyword evidence="6" id="KW-0378">Hydrolase</keyword>
<feature type="region of interest" description="Disordered" evidence="14">
    <location>
        <begin position="758"/>
        <end position="808"/>
    </location>
</feature>
<comment type="subcellular location">
    <subcellularLocation>
        <location evidence="1">Cytoplasmic vesicle</location>
        <location evidence="1">Clathrin-coated vesicle</location>
    </subcellularLocation>
</comment>
<dbReference type="InterPro" id="IPR000719">
    <property type="entry name" value="Prot_kinase_dom"/>
</dbReference>
<dbReference type="PROSITE" id="PS00108">
    <property type="entry name" value="PROTEIN_KINASE_ST"/>
    <property type="match status" value="1"/>
</dbReference>
<evidence type="ECO:0000256" key="14">
    <source>
        <dbReference type="SAM" id="MobiDB-lite"/>
    </source>
</evidence>
<feature type="domain" description="J" evidence="16">
    <location>
        <begin position="1118"/>
        <end position="1184"/>
    </location>
</feature>
<dbReference type="Pfam" id="PF10409">
    <property type="entry name" value="PTEN_C2"/>
    <property type="match status" value="1"/>
</dbReference>
<evidence type="ECO:0000256" key="4">
    <source>
        <dbReference type="ARBA" id="ARBA00022737"/>
    </source>
</evidence>
<dbReference type="InterPro" id="IPR035892">
    <property type="entry name" value="C2_domain_sf"/>
</dbReference>
<keyword evidence="9" id="KW-0143">Chaperone</keyword>
<gene>
    <name evidence="19" type="ORF">QYM36_002662</name>
</gene>
<dbReference type="GO" id="GO:0045747">
    <property type="term" value="P:positive regulation of Notch signaling pathway"/>
    <property type="evidence" value="ECO:0007669"/>
    <property type="project" value="TreeGrafter"/>
</dbReference>
<dbReference type="Proteomes" id="UP001187531">
    <property type="component" value="Unassembled WGS sequence"/>
</dbReference>
<feature type="compositionally biased region" description="Pro residues" evidence="14">
    <location>
        <begin position="347"/>
        <end position="357"/>
    </location>
</feature>
<dbReference type="InterPro" id="IPR001623">
    <property type="entry name" value="DnaJ_domain"/>
</dbReference>
<evidence type="ECO:0000256" key="10">
    <source>
        <dbReference type="ARBA" id="ARBA00023329"/>
    </source>
</evidence>